<comment type="caution">
    <text evidence="3">The sequence shown here is derived from an EMBL/GenBank/DDBJ whole genome shotgun (WGS) entry which is preliminary data.</text>
</comment>
<sequence>MDMPPSRYRVVEQGRRLVVIDTLAGEPVRPVPSAPEMPGERRRRMEAPRPRDRAAPPLRRPEPGGRHAGGEALGFTTARWFDDKGPRTIRIGPEGQGQIAVVAAILLVVAIFCIAIIGWPALFVLGFLALNPKTRGGLRAAATGWLSALDRGGG</sequence>
<feature type="transmembrane region" description="Helical" evidence="2">
    <location>
        <begin position="99"/>
        <end position="130"/>
    </location>
</feature>
<organism evidence="3 4">
    <name type="scientific">Sphingomonas leidyi</name>
    <dbReference type="NCBI Taxonomy" id="68569"/>
    <lineage>
        <taxon>Bacteria</taxon>
        <taxon>Pseudomonadati</taxon>
        <taxon>Pseudomonadota</taxon>
        <taxon>Alphaproteobacteria</taxon>
        <taxon>Sphingomonadales</taxon>
        <taxon>Sphingomonadaceae</taxon>
        <taxon>Sphingomonas</taxon>
    </lineage>
</organism>
<dbReference type="EMBL" id="JAASQV010000002">
    <property type="protein sequence ID" value="NIJ65767.1"/>
    <property type="molecule type" value="Genomic_DNA"/>
</dbReference>
<dbReference type="Proteomes" id="UP000564677">
    <property type="component" value="Unassembled WGS sequence"/>
</dbReference>
<evidence type="ECO:0000313" key="3">
    <source>
        <dbReference type="EMBL" id="NIJ65767.1"/>
    </source>
</evidence>
<evidence type="ECO:0000256" key="1">
    <source>
        <dbReference type="SAM" id="MobiDB-lite"/>
    </source>
</evidence>
<keyword evidence="2" id="KW-0812">Transmembrane</keyword>
<name>A0A7X5V0S0_9SPHN</name>
<evidence type="ECO:0000313" key="4">
    <source>
        <dbReference type="Proteomes" id="UP000564677"/>
    </source>
</evidence>
<accession>A0A7X5V0S0</accession>
<keyword evidence="4" id="KW-1185">Reference proteome</keyword>
<evidence type="ECO:0000256" key="2">
    <source>
        <dbReference type="SAM" id="Phobius"/>
    </source>
</evidence>
<gene>
    <name evidence="3" type="ORF">FHR20_002729</name>
</gene>
<feature type="region of interest" description="Disordered" evidence="1">
    <location>
        <begin position="27"/>
        <end position="71"/>
    </location>
</feature>
<dbReference type="AlphaFoldDB" id="A0A7X5V0S0"/>
<proteinExistence type="predicted"/>
<dbReference type="RefSeq" id="WP_167300104.1">
    <property type="nucleotide sequence ID" value="NZ_JAASQV010000002.1"/>
</dbReference>
<keyword evidence="2" id="KW-0472">Membrane</keyword>
<protein>
    <submittedName>
        <fullName evidence="3">Uncharacterized protein</fullName>
    </submittedName>
</protein>
<reference evidence="3 4" key="1">
    <citation type="submission" date="2020-03" db="EMBL/GenBank/DDBJ databases">
        <title>Genomic Encyclopedia of Type Strains, Phase IV (KMG-IV): sequencing the most valuable type-strain genomes for metagenomic binning, comparative biology and taxonomic classification.</title>
        <authorList>
            <person name="Goeker M."/>
        </authorList>
    </citation>
    <scope>NUCLEOTIDE SEQUENCE [LARGE SCALE GENOMIC DNA]</scope>
    <source>
        <strain evidence="3 4">DSM 4733</strain>
    </source>
</reference>
<feature type="compositionally biased region" description="Basic and acidic residues" evidence="1">
    <location>
        <begin position="38"/>
        <end position="69"/>
    </location>
</feature>
<keyword evidence="2" id="KW-1133">Transmembrane helix</keyword>